<evidence type="ECO:0000313" key="2">
    <source>
        <dbReference type="EMBL" id="CAF0959758.1"/>
    </source>
</evidence>
<dbReference type="Proteomes" id="UP000676336">
    <property type="component" value="Unassembled WGS sequence"/>
</dbReference>
<dbReference type="Proteomes" id="UP000663855">
    <property type="component" value="Unassembled WGS sequence"/>
</dbReference>
<dbReference type="Pfam" id="PF00811">
    <property type="entry name" value="Ependymin"/>
    <property type="match status" value="1"/>
</dbReference>
<evidence type="ECO:0008006" key="9">
    <source>
        <dbReference type="Google" id="ProtNLM"/>
    </source>
</evidence>
<dbReference type="PANTHER" id="PTHR10697">
    <property type="entry name" value="MAMMALIAN EPENDYMIN-RELATED PROTEIN 1"/>
    <property type="match status" value="1"/>
</dbReference>
<dbReference type="EMBL" id="CAJOBI010005082">
    <property type="protein sequence ID" value="CAF4021484.1"/>
    <property type="molecule type" value="Genomic_DNA"/>
</dbReference>
<dbReference type="EMBL" id="CAJNOW010021972">
    <property type="protein sequence ID" value="CAF1685995.1"/>
    <property type="molecule type" value="Genomic_DNA"/>
</dbReference>
<evidence type="ECO:0000256" key="1">
    <source>
        <dbReference type="SAM" id="SignalP"/>
    </source>
</evidence>
<dbReference type="EMBL" id="CAJNRE010006928">
    <property type="protein sequence ID" value="CAF2060257.1"/>
    <property type="molecule type" value="Genomic_DNA"/>
</dbReference>
<evidence type="ECO:0000313" key="3">
    <source>
        <dbReference type="EMBL" id="CAF1685995.1"/>
    </source>
</evidence>
<organism evidence="2 8">
    <name type="scientific">Rotaria magnacalcarata</name>
    <dbReference type="NCBI Taxonomy" id="392030"/>
    <lineage>
        <taxon>Eukaryota</taxon>
        <taxon>Metazoa</taxon>
        <taxon>Spiralia</taxon>
        <taxon>Gnathifera</taxon>
        <taxon>Rotifera</taxon>
        <taxon>Eurotatoria</taxon>
        <taxon>Bdelloidea</taxon>
        <taxon>Philodinida</taxon>
        <taxon>Philodinidae</taxon>
        <taxon>Rotaria</taxon>
    </lineage>
</organism>
<comment type="caution">
    <text evidence="2">The sequence shown here is derived from an EMBL/GenBank/DDBJ whole genome shotgun (WGS) entry which is preliminary data.</text>
</comment>
<dbReference type="Proteomes" id="UP000681720">
    <property type="component" value="Unassembled WGS sequence"/>
</dbReference>
<dbReference type="SMART" id="SM00026">
    <property type="entry name" value="EPEND"/>
    <property type="match status" value="1"/>
</dbReference>
<dbReference type="EMBL" id="CAJNOV010000027">
    <property type="protein sequence ID" value="CAF0959758.1"/>
    <property type="molecule type" value="Genomic_DNA"/>
</dbReference>
<dbReference type="EMBL" id="CAJOBJ010084525">
    <property type="protein sequence ID" value="CAF4515250.1"/>
    <property type="molecule type" value="Genomic_DNA"/>
</dbReference>
<name>A0A814DWV6_9BILA</name>
<proteinExistence type="predicted"/>
<sequence length="214" mass="24159">MLVALVLCLVGIAAAQVPIPCTSPPQWEGRVFEINEEQKFSLGGRLSYDSLYHRDRFVEEVDEGGEQNYYDRLSLYDQKIEYVYNFKARNCTRQPLTRPWRDFGIRSTDTSLGESYVGSSAAADTGLLVTMWAGNFTLPSNDTIDFISAWTFRGCIPVSRTSFSPKFGVSHLSFYDVTAGISDPNVFIPHRECLSSEEWAVRNTRFGVSSLKKH</sequence>
<reference evidence="2" key="1">
    <citation type="submission" date="2021-02" db="EMBL/GenBank/DDBJ databases">
        <authorList>
            <person name="Nowell W R."/>
        </authorList>
    </citation>
    <scope>NUCLEOTIDE SEQUENCE</scope>
</reference>
<evidence type="ECO:0000313" key="6">
    <source>
        <dbReference type="EMBL" id="CAF4041912.1"/>
    </source>
</evidence>
<dbReference type="Proteomes" id="UP000681967">
    <property type="component" value="Unassembled WGS sequence"/>
</dbReference>
<dbReference type="GO" id="GO:0005576">
    <property type="term" value="C:extracellular region"/>
    <property type="evidence" value="ECO:0007669"/>
    <property type="project" value="InterPro"/>
</dbReference>
<dbReference type="OrthoDB" id="6084362at2759"/>
<feature type="chain" id="PRO_5036409999" description="Ependymin" evidence="1">
    <location>
        <begin position="16"/>
        <end position="214"/>
    </location>
</feature>
<evidence type="ECO:0000313" key="5">
    <source>
        <dbReference type="EMBL" id="CAF4021484.1"/>
    </source>
</evidence>
<dbReference type="GO" id="GO:0005764">
    <property type="term" value="C:lysosome"/>
    <property type="evidence" value="ECO:0007669"/>
    <property type="project" value="TreeGrafter"/>
</dbReference>
<evidence type="ECO:0000313" key="7">
    <source>
        <dbReference type="EMBL" id="CAF4515250.1"/>
    </source>
</evidence>
<protein>
    <recommendedName>
        <fullName evidence="9">Ependymin</fullName>
    </recommendedName>
</protein>
<evidence type="ECO:0000313" key="4">
    <source>
        <dbReference type="EMBL" id="CAF2060257.1"/>
    </source>
</evidence>
<dbReference type="PANTHER" id="PTHR10697:SF1">
    <property type="entry name" value="MAMMALIAN EPENDYMIN-RELATED PROTEIN 1"/>
    <property type="match status" value="1"/>
</dbReference>
<accession>A0A814DWV6</accession>
<dbReference type="Proteomes" id="UP000663824">
    <property type="component" value="Unassembled WGS sequence"/>
</dbReference>
<dbReference type="Proteomes" id="UP000663834">
    <property type="component" value="Unassembled WGS sequence"/>
</dbReference>
<dbReference type="PRINTS" id="PR00317">
    <property type="entry name" value="EPENDYMIN"/>
</dbReference>
<dbReference type="AlphaFoldDB" id="A0A814DWV6"/>
<feature type="signal peptide" evidence="1">
    <location>
        <begin position="1"/>
        <end position="15"/>
    </location>
</feature>
<dbReference type="GO" id="GO:0007160">
    <property type="term" value="P:cell-matrix adhesion"/>
    <property type="evidence" value="ECO:0007669"/>
    <property type="project" value="InterPro"/>
</dbReference>
<evidence type="ECO:0000313" key="8">
    <source>
        <dbReference type="Proteomes" id="UP000663855"/>
    </source>
</evidence>
<keyword evidence="1" id="KW-0732">Signal</keyword>
<dbReference type="GO" id="GO:0005509">
    <property type="term" value="F:calcium ion binding"/>
    <property type="evidence" value="ECO:0007669"/>
    <property type="project" value="InterPro"/>
</dbReference>
<dbReference type="InterPro" id="IPR001299">
    <property type="entry name" value="Ependymin"/>
</dbReference>
<gene>
    <name evidence="6" type="ORF">BYL167_LOCUS15933</name>
    <name evidence="2" type="ORF">CJN711_LOCUS362</name>
    <name evidence="7" type="ORF">GIL414_LOCUS35360</name>
    <name evidence="3" type="ORF">KQP761_LOCUS38559</name>
    <name evidence="4" type="ORF">MBJ925_LOCUS14770</name>
    <name evidence="5" type="ORF">SMN809_LOCUS13048</name>
</gene>
<dbReference type="EMBL" id="CAJOBH010005992">
    <property type="protein sequence ID" value="CAF4041912.1"/>
    <property type="molecule type" value="Genomic_DNA"/>
</dbReference>